<dbReference type="GO" id="GO:0071456">
    <property type="term" value="P:cellular response to hypoxia"/>
    <property type="evidence" value="ECO:0007669"/>
    <property type="project" value="TreeGrafter"/>
</dbReference>
<feature type="compositionally biased region" description="Basic and acidic residues" evidence="9">
    <location>
        <begin position="89"/>
        <end position="103"/>
    </location>
</feature>
<organism evidence="11 12">
    <name type="scientific">Theropithecus gelada</name>
    <name type="common">Gelada baboon</name>
    <dbReference type="NCBI Taxonomy" id="9565"/>
    <lineage>
        <taxon>Eukaryota</taxon>
        <taxon>Metazoa</taxon>
        <taxon>Chordata</taxon>
        <taxon>Craniata</taxon>
        <taxon>Vertebrata</taxon>
        <taxon>Euteleostomi</taxon>
        <taxon>Mammalia</taxon>
        <taxon>Eutheria</taxon>
        <taxon>Euarchontoglires</taxon>
        <taxon>Primates</taxon>
        <taxon>Haplorrhini</taxon>
        <taxon>Catarrhini</taxon>
        <taxon>Cercopithecidae</taxon>
        <taxon>Cercopithecinae</taxon>
        <taxon>Theropithecus</taxon>
    </lineage>
</organism>
<dbReference type="PANTHER" id="PTHR12907">
    <property type="entry name" value="EGL NINE HOMOLOG-RELATED"/>
    <property type="match status" value="1"/>
</dbReference>
<dbReference type="PANTHER" id="PTHR12907:SF4">
    <property type="entry name" value="EGL NINE HOMOLOG 1"/>
    <property type="match status" value="1"/>
</dbReference>
<dbReference type="FunFam" id="6.10.140.2220:FF:000015">
    <property type="entry name" value="egl nine homolog 1 isoform X1"/>
    <property type="match status" value="1"/>
</dbReference>
<dbReference type="InterPro" id="IPR006620">
    <property type="entry name" value="Pro_4_hyd_alph"/>
</dbReference>
<evidence type="ECO:0000313" key="11">
    <source>
        <dbReference type="Ensembl" id="ENSTGEP00000014230.1"/>
    </source>
</evidence>
<dbReference type="GO" id="GO:0008270">
    <property type="term" value="F:zinc ion binding"/>
    <property type="evidence" value="ECO:0007669"/>
    <property type="project" value="UniProtKB-KW"/>
</dbReference>
<dbReference type="Proteomes" id="UP000694411">
    <property type="component" value="Chromosome 1"/>
</dbReference>
<name>A0A8D2F1A6_THEGE</name>
<accession>A0A8D2F1A6</accession>
<dbReference type="InterPro" id="IPR051559">
    <property type="entry name" value="HIF_prolyl_hydroxylases"/>
</dbReference>
<evidence type="ECO:0000256" key="3">
    <source>
        <dbReference type="ARBA" id="ARBA00022771"/>
    </source>
</evidence>
<keyword evidence="7" id="KW-0560">Oxidoreductase</keyword>
<evidence type="ECO:0000256" key="5">
    <source>
        <dbReference type="ARBA" id="ARBA00022896"/>
    </source>
</evidence>
<keyword evidence="4" id="KW-0862">Zinc</keyword>
<sequence length="386" mass="41617">MANDSGGPGGPSPSERDRQYCELCGKMENLLRCSRCRSSFYCCKEHQRQDWKKHKLVCQGSEGALGPGVGPHQHSGPAPPAAAPPPRAGAREPRKAAARRDNVSGDAAKAKAKAKPPTDPAAAASPSRAAPGGQGSAVAAEAEPGKEEPPARSSLFQEKANLYPPSNTPGDALSPSGGLRPNGQTKPLPALKLALEYIVPCMNKHGICVVDDFLGKETGQQIGDEVRALHDTGKFTDGQLVSQKSDSSKDIRGDKITWIEGKEPGCETIGLLMSSMDDLIRHCNGKLGSYKINGRTKVSGGILRIFPEGKAQFADIEPKFDRLLFFWSDRRNPHEVQPAYATRYAITVWYFDADERARAKVKYLTGEKGVRVELNKPSDSVGKDVF</sequence>
<evidence type="ECO:0000256" key="4">
    <source>
        <dbReference type="ARBA" id="ARBA00022833"/>
    </source>
</evidence>
<dbReference type="GO" id="GO:0031418">
    <property type="term" value="F:L-ascorbic acid binding"/>
    <property type="evidence" value="ECO:0007669"/>
    <property type="project" value="UniProtKB-KW"/>
</dbReference>
<dbReference type="SUPFAM" id="SSF144232">
    <property type="entry name" value="HIT/MYND zinc finger-like"/>
    <property type="match status" value="1"/>
</dbReference>
<dbReference type="PROSITE" id="PS50865">
    <property type="entry name" value="ZF_MYND_2"/>
    <property type="match status" value="1"/>
</dbReference>
<gene>
    <name evidence="11" type="primary">EGLN1</name>
</gene>
<evidence type="ECO:0000256" key="9">
    <source>
        <dbReference type="SAM" id="MobiDB-lite"/>
    </source>
</evidence>
<dbReference type="InterPro" id="IPR002893">
    <property type="entry name" value="Znf_MYND"/>
</dbReference>
<proteinExistence type="predicted"/>
<dbReference type="AlphaFoldDB" id="A0A8D2F1A6"/>
<dbReference type="GO" id="GO:0005634">
    <property type="term" value="C:nucleus"/>
    <property type="evidence" value="ECO:0007669"/>
    <property type="project" value="TreeGrafter"/>
</dbReference>
<dbReference type="GO" id="GO:0005737">
    <property type="term" value="C:cytoplasm"/>
    <property type="evidence" value="ECO:0007669"/>
    <property type="project" value="TreeGrafter"/>
</dbReference>
<keyword evidence="6" id="KW-0223">Dioxygenase</keyword>
<dbReference type="InterPro" id="IPR044862">
    <property type="entry name" value="Pro_4_hyd_alph_FE2OG_OXY"/>
</dbReference>
<dbReference type="Gene3D" id="2.60.120.620">
    <property type="entry name" value="q2cbj1_9rhob like domain"/>
    <property type="match status" value="2"/>
</dbReference>
<feature type="compositionally biased region" description="Pro residues" evidence="9">
    <location>
        <begin position="77"/>
        <end position="87"/>
    </location>
</feature>
<evidence type="ECO:0000256" key="6">
    <source>
        <dbReference type="ARBA" id="ARBA00022964"/>
    </source>
</evidence>
<reference evidence="11" key="2">
    <citation type="submission" date="2025-08" db="UniProtKB">
        <authorList>
            <consortium name="Ensembl"/>
        </authorList>
    </citation>
    <scope>IDENTIFICATION</scope>
</reference>
<keyword evidence="12" id="KW-1185">Reference proteome</keyword>
<keyword evidence="2" id="KW-0479">Metal-binding</keyword>
<comment type="cofactor">
    <cofactor evidence="1">
        <name>L-ascorbate</name>
        <dbReference type="ChEBI" id="CHEBI:38290"/>
    </cofactor>
</comment>
<evidence type="ECO:0000256" key="2">
    <source>
        <dbReference type="ARBA" id="ARBA00022723"/>
    </source>
</evidence>
<dbReference type="GO" id="GO:0008198">
    <property type="term" value="F:ferrous iron binding"/>
    <property type="evidence" value="ECO:0007669"/>
    <property type="project" value="TreeGrafter"/>
</dbReference>
<evidence type="ECO:0000256" key="8">
    <source>
        <dbReference type="PROSITE-ProRule" id="PRU00134"/>
    </source>
</evidence>
<dbReference type="SMART" id="SM00702">
    <property type="entry name" value="P4Hc"/>
    <property type="match status" value="1"/>
</dbReference>
<feature type="region of interest" description="Disordered" evidence="9">
    <location>
        <begin position="64"/>
        <end position="184"/>
    </location>
</feature>
<feature type="domain" description="MYND-type" evidence="10">
    <location>
        <begin position="21"/>
        <end position="58"/>
    </location>
</feature>
<dbReference type="Pfam" id="PF01753">
    <property type="entry name" value="zf-MYND"/>
    <property type="match status" value="1"/>
</dbReference>
<evidence type="ECO:0000256" key="1">
    <source>
        <dbReference type="ARBA" id="ARBA00001961"/>
    </source>
</evidence>
<evidence type="ECO:0000259" key="10">
    <source>
        <dbReference type="PROSITE" id="PS50865"/>
    </source>
</evidence>
<reference evidence="11" key="3">
    <citation type="submission" date="2025-09" db="UniProtKB">
        <authorList>
            <consortium name="Ensembl"/>
        </authorList>
    </citation>
    <scope>IDENTIFICATION</scope>
</reference>
<dbReference type="Pfam" id="PF13640">
    <property type="entry name" value="2OG-FeII_Oxy_3"/>
    <property type="match status" value="1"/>
</dbReference>
<reference evidence="11" key="1">
    <citation type="submission" date="2018-05" db="EMBL/GenBank/DDBJ databases">
        <title>Whole genome of Theropithecus gelada.</title>
        <authorList>
            <person name="Chiou K.L."/>
            <person name="Snyder-Mackler N."/>
        </authorList>
    </citation>
    <scope>NUCLEOTIDE SEQUENCE [LARGE SCALE GENOMIC DNA]</scope>
</reference>
<dbReference type="Ensembl" id="ENSTGET00000017058.1">
    <property type="protein sequence ID" value="ENSTGEP00000014230.1"/>
    <property type="gene ID" value="ENSTGEG00000011553.1"/>
</dbReference>
<evidence type="ECO:0000256" key="7">
    <source>
        <dbReference type="ARBA" id="ARBA00023002"/>
    </source>
</evidence>
<protein>
    <submittedName>
        <fullName evidence="11">Egl-9 family hypoxia inducible factor 1</fullName>
    </submittedName>
</protein>
<feature type="compositionally biased region" description="Low complexity" evidence="9">
    <location>
        <begin position="120"/>
        <end position="142"/>
    </location>
</feature>
<keyword evidence="3 8" id="KW-0863">Zinc-finger</keyword>
<evidence type="ECO:0000313" key="12">
    <source>
        <dbReference type="Proteomes" id="UP000694411"/>
    </source>
</evidence>
<keyword evidence="5" id="KW-0847">Vitamin C</keyword>
<dbReference type="PROSITE" id="PS01360">
    <property type="entry name" value="ZF_MYND_1"/>
    <property type="match status" value="1"/>
</dbReference>
<dbReference type="GO" id="GO:0031545">
    <property type="term" value="F:peptidyl-proline 4-dioxygenase activity"/>
    <property type="evidence" value="ECO:0007669"/>
    <property type="project" value="TreeGrafter"/>
</dbReference>
<dbReference type="Gene3D" id="6.10.140.2220">
    <property type="match status" value="1"/>
</dbReference>